<evidence type="ECO:0000256" key="2">
    <source>
        <dbReference type="RuleBase" id="RU003750"/>
    </source>
</evidence>
<accession>A0A839AJE8</accession>
<evidence type="ECO:0000256" key="1">
    <source>
        <dbReference type="ARBA" id="ARBA00022679"/>
    </source>
</evidence>
<feature type="transmembrane region" description="Helical" evidence="3">
    <location>
        <begin position="33"/>
        <end position="60"/>
    </location>
</feature>
<proteinExistence type="inferred from homology"/>
<dbReference type="RefSeq" id="WP_182168023.1">
    <property type="nucleotide sequence ID" value="NZ_JACFXV010000066.1"/>
</dbReference>
<dbReference type="Pfam" id="PF01066">
    <property type="entry name" value="CDP-OH_P_transf"/>
    <property type="match status" value="1"/>
</dbReference>
<keyword evidence="3" id="KW-1133">Transmembrane helix</keyword>
<evidence type="ECO:0000256" key="3">
    <source>
        <dbReference type="SAM" id="Phobius"/>
    </source>
</evidence>
<dbReference type="Proteomes" id="UP000541109">
    <property type="component" value="Unassembled WGS sequence"/>
</dbReference>
<dbReference type="GO" id="GO:0008654">
    <property type="term" value="P:phospholipid biosynthetic process"/>
    <property type="evidence" value="ECO:0007669"/>
    <property type="project" value="InterPro"/>
</dbReference>
<keyword evidence="3" id="KW-0472">Membrane</keyword>
<keyword evidence="3" id="KW-0812">Transmembrane</keyword>
<protein>
    <submittedName>
        <fullName evidence="4">CDP-alcohol phosphatidyltransferase family protein</fullName>
    </submittedName>
</protein>
<dbReference type="GO" id="GO:0016020">
    <property type="term" value="C:membrane"/>
    <property type="evidence" value="ECO:0007669"/>
    <property type="project" value="InterPro"/>
</dbReference>
<feature type="transmembrane region" description="Helical" evidence="3">
    <location>
        <begin position="148"/>
        <end position="167"/>
    </location>
</feature>
<sequence length="202" mass="21046">MFDAALRRVIDPPLDTMGRRVAAAGITADQITVAGFMCGVAAAAAIAFGAMAFAALLIVLNRLADGLDGAVARATQKTDLGGYLDIVLDFFFYGAVPFAFAIHDPAANGYAAAALLLAFYMNGATFLGFAVMAEKRGMKTDIQGAKSLYYLGGLAEGAETIAVFLAMCVFSESFAAIAWAFAAICVVSACARLILVTGMLRR</sequence>
<dbReference type="Gene3D" id="1.20.120.1760">
    <property type="match status" value="1"/>
</dbReference>
<organism evidence="4 5">
    <name type="scientific">Stappia albiluteola</name>
    <dbReference type="NCBI Taxonomy" id="2758565"/>
    <lineage>
        <taxon>Bacteria</taxon>
        <taxon>Pseudomonadati</taxon>
        <taxon>Pseudomonadota</taxon>
        <taxon>Alphaproteobacteria</taxon>
        <taxon>Hyphomicrobiales</taxon>
        <taxon>Stappiaceae</taxon>
        <taxon>Stappia</taxon>
    </lineage>
</organism>
<dbReference type="InterPro" id="IPR000462">
    <property type="entry name" value="CDP-OH_P_trans"/>
</dbReference>
<evidence type="ECO:0000313" key="4">
    <source>
        <dbReference type="EMBL" id="MBA5779196.1"/>
    </source>
</evidence>
<comment type="similarity">
    <text evidence="2">Belongs to the CDP-alcohol phosphatidyltransferase class-I family.</text>
</comment>
<keyword evidence="5" id="KW-1185">Reference proteome</keyword>
<comment type="caution">
    <text evidence="4">The sequence shown here is derived from an EMBL/GenBank/DDBJ whole genome shotgun (WGS) entry which is preliminary data.</text>
</comment>
<dbReference type="InterPro" id="IPR048254">
    <property type="entry name" value="CDP_ALCOHOL_P_TRANSF_CS"/>
</dbReference>
<feature type="transmembrane region" description="Helical" evidence="3">
    <location>
        <begin position="109"/>
        <end position="132"/>
    </location>
</feature>
<dbReference type="PROSITE" id="PS00379">
    <property type="entry name" value="CDP_ALCOHOL_P_TRANSF"/>
    <property type="match status" value="1"/>
</dbReference>
<name>A0A839AJE8_9HYPH</name>
<feature type="transmembrane region" description="Helical" evidence="3">
    <location>
        <begin position="173"/>
        <end position="195"/>
    </location>
</feature>
<gene>
    <name evidence="4" type="ORF">H2509_18865</name>
</gene>
<dbReference type="InterPro" id="IPR043130">
    <property type="entry name" value="CDP-OH_PTrfase_TM_dom"/>
</dbReference>
<keyword evidence="1 2" id="KW-0808">Transferase</keyword>
<dbReference type="EMBL" id="JACFXV010000066">
    <property type="protein sequence ID" value="MBA5779196.1"/>
    <property type="molecule type" value="Genomic_DNA"/>
</dbReference>
<dbReference type="GO" id="GO:0016780">
    <property type="term" value="F:phosphotransferase activity, for other substituted phosphate groups"/>
    <property type="evidence" value="ECO:0007669"/>
    <property type="project" value="InterPro"/>
</dbReference>
<feature type="transmembrane region" description="Helical" evidence="3">
    <location>
        <begin position="80"/>
        <end position="103"/>
    </location>
</feature>
<reference evidence="4 5" key="1">
    <citation type="submission" date="2020-07" db="EMBL/GenBank/DDBJ databases">
        <title>Stappia sp., F7233, whole genome shotgun sequencing project.</title>
        <authorList>
            <person name="Jiang S."/>
            <person name="Liu Z.W."/>
            <person name="Du Z.J."/>
        </authorList>
    </citation>
    <scope>NUCLEOTIDE SEQUENCE [LARGE SCALE GENOMIC DNA]</scope>
    <source>
        <strain evidence="4 5">F7233</strain>
    </source>
</reference>
<evidence type="ECO:0000313" key="5">
    <source>
        <dbReference type="Proteomes" id="UP000541109"/>
    </source>
</evidence>
<dbReference type="AlphaFoldDB" id="A0A839AJE8"/>